<dbReference type="InterPro" id="IPR013425">
    <property type="entry name" value="Autotrns_rpt"/>
</dbReference>
<organism evidence="3 4">
    <name type="scientific">Roseibacillus persicicus</name>
    <dbReference type="NCBI Taxonomy" id="454148"/>
    <lineage>
        <taxon>Bacteria</taxon>
        <taxon>Pseudomonadati</taxon>
        <taxon>Verrucomicrobiota</taxon>
        <taxon>Verrucomicrobiia</taxon>
        <taxon>Verrucomicrobiales</taxon>
        <taxon>Verrucomicrobiaceae</taxon>
        <taxon>Roseibacillus</taxon>
    </lineage>
</organism>
<proteinExistence type="predicted"/>
<keyword evidence="4" id="KW-1185">Reference proteome</keyword>
<evidence type="ECO:0000313" key="3">
    <source>
        <dbReference type="EMBL" id="GHC58960.1"/>
    </source>
</evidence>
<dbReference type="NCBIfam" id="TIGR02601">
    <property type="entry name" value="autotrns_rpt"/>
    <property type="match status" value="2"/>
</dbReference>
<comment type="caution">
    <text evidence="3">The sequence shown here is derived from an EMBL/GenBank/DDBJ whole genome shotgun (WGS) entry which is preliminary data.</text>
</comment>
<name>A0A918TVW9_9BACT</name>
<dbReference type="AlphaFoldDB" id="A0A918TVW9"/>
<evidence type="ECO:0000313" key="4">
    <source>
        <dbReference type="Proteomes" id="UP000644507"/>
    </source>
</evidence>
<keyword evidence="1 2" id="KW-0732">Signal</keyword>
<feature type="signal peptide" evidence="2">
    <location>
        <begin position="1"/>
        <end position="20"/>
    </location>
</feature>
<dbReference type="RefSeq" id="WP_189570891.1">
    <property type="nucleotide sequence ID" value="NZ_BMXI01000012.1"/>
</dbReference>
<reference evidence="3" key="2">
    <citation type="submission" date="2020-09" db="EMBL/GenBank/DDBJ databases">
        <authorList>
            <person name="Sun Q."/>
            <person name="Kim S."/>
        </authorList>
    </citation>
    <scope>NUCLEOTIDE SEQUENCE</scope>
    <source>
        <strain evidence="3">KCTC 12988</strain>
    </source>
</reference>
<evidence type="ECO:0000256" key="1">
    <source>
        <dbReference type="ARBA" id="ARBA00022729"/>
    </source>
</evidence>
<protein>
    <submittedName>
        <fullName evidence="3">Uncharacterized protein</fullName>
    </submittedName>
</protein>
<accession>A0A918TVW9</accession>
<sequence length="928" mass="95746">MKKTILALTASFAATICLFAQTDYTWTGAADPADGDWNNPANWDANGVPVDDAPGGALSVTPGSNIIFSPTATAYPTVNVPTMGGSYSGDATGQTAIYDSPSYIFHTPGTFTLPSQNTWWTNLNPTTRDIIVVGDGVGPAEEVNVTIDGLGQLGRHGDGVVNSIRVRPDGTLTLQPASGTNLAWARSNRVTQMYIDNAPVVVTSPVSDLDIANCFIHFETIGGSFTAPFGGDIGADIVAVESLFGDDFTAASGVSLEATDNLDGTFTVTAVTPPVVERNFWTGINGNDWDTSTTANFTLNSPSEALISGTFADVIAGSGVPTFADTYAAGGSTPAVATATVNIPAGQVVEAGLIEFINVSVPYVVASNDAVGISDPDASEDTFVDISAGGTVTLLGQHEYFGDTTLSNGSTLILGNSTAVGELLNSPVAILTDSNVIYDTSAATETVIISTASIYSGSGDFEKIGAGTLAFDSFAGYSGSTTITEGTLVMNANSNSSSFDIASGSTLEIGVAGGTTSFPTSTFTGSGTIRKTGEGTIRWGKEVGTFNLNEDALIDVQGGTFIGGSNANENWANNLCDLNLAAGALFAGTEANVVFDTLTGEGTFRTGFEAAGYVQATIGVSNGDATFNGAIIDTPSSGTEVLRTGNIRKIGTGTQILAGENTYTGNTVIEDGTLTFTSTTSSLIFAPGANNVSNAVLGGELTSGAVNLDGKILFDLSGAEKIDGNSWVIVENEFLDETYGATFSVGALGGPDFVESPADSGVWVYDTADADSTVWTFQEGTGLLTVESTFEGFSYATWAADFPSLDGTSPEDDSDGDGIANVLEYVLNGDPEVADTSILPTYDISGADLVFSFDRLEISDMDVDLLFQYSTDLQPDNWTDVFVSGVADPEVTVGEAVDGVQAISVAISKTLGEPDGKLFVRLNATLLE</sequence>
<dbReference type="Proteomes" id="UP000644507">
    <property type="component" value="Unassembled WGS sequence"/>
</dbReference>
<dbReference type="EMBL" id="BMXI01000012">
    <property type="protein sequence ID" value="GHC58960.1"/>
    <property type="molecule type" value="Genomic_DNA"/>
</dbReference>
<dbReference type="SUPFAM" id="SSF51126">
    <property type="entry name" value="Pectin lyase-like"/>
    <property type="match status" value="2"/>
</dbReference>
<dbReference type="InterPro" id="IPR011050">
    <property type="entry name" value="Pectin_lyase_fold/virulence"/>
</dbReference>
<gene>
    <name evidence="3" type="ORF">GCM10007100_27500</name>
</gene>
<feature type="chain" id="PRO_5037502482" evidence="2">
    <location>
        <begin position="21"/>
        <end position="928"/>
    </location>
</feature>
<evidence type="ECO:0000256" key="2">
    <source>
        <dbReference type="SAM" id="SignalP"/>
    </source>
</evidence>
<dbReference type="Pfam" id="PF12951">
    <property type="entry name" value="PATR"/>
    <property type="match status" value="2"/>
</dbReference>
<reference evidence="3" key="1">
    <citation type="journal article" date="2014" name="Int. J. Syst. Evol. Microbiol.">
        <title>Complete genome sequence of Corynebacterium casei LMG S-19264T (=DSM 44701T), isolated from a smear-ripened cheese.</title>
        <authorList>
            <consortium name="US DOE Joint Genome Institute (JGI-PGF)"/>
            <person name="Walter F."/>
            <person name="Albersmeier A."/>
            <person name="Kalinowski J."/>
            <person name="Ruckert C."/>
        </authorList>
    </citation>
    <scope>NUCLEOTIDE SEQUENCE</scope>
    <source>
        <strain evidence="3">KCTC 12988</strain>
    </source>
</reference>